<dbReference type="Proteomes" id="UP000182692">
    <property type="component" value="Unassembled WGS sequence"/>
</dbReference>
<evidence type="ECO:0000313" key="1">
    <source>
        <dbReference type="EMBL" id="SFP37157.1"/>
    </source>
</evidence>
<proteinExistence type="predicted"/>
<accession>A0A1I5PT88</accession>
<dbReference type="EMBL" id="FOWR01000013">
    <property type="protein sequence ID" value="SFP37157.1"/>
    <property type="molecule type" value="Genomic_DNA"/>
</dbReference>
<sequence>MKHELWSNEQELDTFCLAGPDGDDARSLIEPDSKLIWECEANSHFEAMTKYYQFRGWGEYTSDYPEIDKRPYCE</sequence>
<reference evidence="1 2" key="1">
    <citation type="submission" date="2016-10" db="EMBL/GenBank/DDBJ databases">
        <authorList>
            <person name="de Groot N.N."/>
        </authorList>
    </citation>
    <scope>NUCLEOTIDE SEQUENCE [LARGE SCALE GENOMIC DNA]</scope>
    <source>
        <strain evidence="1 2">DSM 15893</strain>
    </source>
</reference>
<protein>
    <submittedName>
        <fullName evidence="1">Uncharacterized protein</fullName>
    </submittedName>
</protein>
<evidence type="ECO:0000313" key="2">
    <source>
        <dbReference type="Proteomes" id="UP000182692"/>
    </source>
</evidence>
<dbReference type="AlphaFoldDB" id="A0A1I5PT88"/>
<dbReference type="STRING" id="1121869.SAMN03084138_02028"/>
<organism evidence="1 2">
    <name type="scientific">Enterovibrio norvegicus DSM 15893</name>
    <dbReference type="NCBI Taxonomy" id="1121869"/>
    <lineage>
        <taxon>Bacteria</taxon>
        <taxon>Pseudomonadati</taxon>
        <taxon>Pseudomonadota</taxon>
        <taxon>Gammaproteobacteria</taxon>
        <taxon>Vibrionales</taxon>
        <taxon>Vibrionaceae</taxon>
        <taxon>Enterovibrio</taxon>
    </lineage>
</organism>
<gene>
    <name evidence="1" type="ORF">SAMN03084138_02028</name>
</gene>
<name>A0A1I5PT88_9GAMM</name>